<dbReference type="AlphaFoldDB" id="A0A9P4KEG2"/>
<gene>
    <name evidence="6" type="ORF">CC78DRAFT_512815</name>
</gene>
<feature type="domain" description="RNA polymerase II assembly factor Rtp1 C-terminal" evidence="3">
    <location>
        <begin position="957"/>
        <end position="988"/>
    </location>
</feature>
<evidence type="ECO:0000259" key="5">
    <source>
        <dbReference type="Pfam" id="PF23565"/>
    </source>
</evidence>
<evidence type="ECO:0000256" key="1">
    <source>
        <dbReference type="ARBA" id="ARBA00005724"/>
    </source>
</evidence>
<evidence type="ECO:0000259" key="3">
    <source>
        <dbReference type="Pfam" id="PF10304"/>
    </source>
</evidence>
<dbReference type="Proteomes" id="UP000800093">
    <property type="component" value="Unassembled WGS sequence"/>
</dbReference>
<name>A0A9P4KEG2_9PLEO</name>
<comment type="similarity">
    <text evidence="1">Belongs to the Tango6 family.</text>
</comment>
<sequence>MGYVRKAVDAAVDFIGPYLEKKPHQEETASNHQHGLQRDWLVKQALSHLQEINTAEQARNPDALYDGSMVGVVYGLLDLITSHGILPFLSSGLAFGQRPQSVLLPLVVSSASSNYLLFEVLNTLIPISEQNGTGVQPLIIQRALPDLISGIAELAFSPHISEEYHITARPQFDKILAITATSRLLPILTTFLQQPVPSWIQPRLATELALIPLRTRGVRHTIEFLSLAYLTKNSRVHEEQYDSSQIPIPLEAIMQASRLLSSVPSTMSPTEWFTELAPQLWDLLDGKEGKELSRAAGQIIASGILNRKSTGAPGAIGWELFAKPLIRTTNPENVARGVPRQSTSDHVFVQEQDLKLALKRLSVIAHSSSHPGPIKRLLGPILLPLWGLIWYVKTRPTLDAEWKELPGSLILRYMNISCNSKHIDILATRLFWDGSSAWTFGPGSQGGVEIRQRRANGDNIVGMTGLLSQIGSLDERVNYLVALLAEASIDDETIGAIFLSTMSRWLALGSSAQSKPSLADEDIDPLAALMDAKLSEAMAAKFRENFARSPQHIMELMEQLVHNFVDEHKNRSEDLVSFALSILSTLVASPNFEPKISWPTPLASIVPSLEYLAQPHQILPPSPLIVNASANLLQFLQPKSAESQLEDPQMQYRATLESAISDLISPDPPDRTWAISTLRKLVQDSSAFPLIDIPSTTHLLLNESIADQESYVHTAAIPLLVDLAIRAPNPTLSILVDAFIDINERSLRLKKEQEIEQALDFRLRVGEILNNIVMDDNFWHQGSNPAIRFNSIKTLTEATISLASRRGQRHQTFSRRRDIAKAEMKEQEEGERAWGGPIPNLLDPEGENPTEQRERNSLLKIVHGWEDTGIEEDARIRASALSILGSIIEKRLELLSQISIDASLQMVIMISTMETGLEKGILRRAAVLVPMGLLRGLDAMLENSKESTAGLGLKQSEELEQVLRWVRDEDCDDLVKSHAESVLDGLETWRMKKLFKVRDDGFQLGANLGLERNLRGLDVSASMEENRGGAPIIEEID</sequence>
<dbReference type="EMBL" id="ML986594">
    <property type="protein sequence ID" value="KAF2267110.1"/>
    <property type="molecule type" value="Genomic_DNA"/>
</dbReference>
<accession>A0A9P4KEG2</accession>
<dbReference type="InterPro" id="IPR039600">
    <property type="entry name" value="TANGO6/Rtp1"/>
</dbReference>
<dbReference type="Pfam" id="PF23565">
    <property type="entry name" value="ARM_TANGO6"/>
    <property type="match status" value="1"/>
</dbReference>
<feature type="domain" description="TANGO6 HEAT repeat" evidence="5">
    <location>
        <begin position="253"/>
        <end position="487"/>
    </location>
</feature>
<proteinExistence type="inferred from homology"/>
<dbReference type="InterPro" id="IPR019414">
    <property type="entry name" value="Rtp1_C2"/>
</dbReference>
<feature type="region of interest" description="Disordered" evidence="2">
    <location>
        <begin position="825"/>
        <end position="850"/>
    </location>
</feature>
<dbReference type="PANTHER" id="PTHR20959">
    <property type="entry name" value="TRANSPORT AND GOLGI ORGANIZATION PROTEIN 6 FAMILY MEMBER"/>
    <property type="match status" value="1"/>
</dbReference>
<keyword evidence="7" id="KW-1185">Reference proteome</keyword>
<dbReference type="InterPro" id="IPR019451">
    <property type="entry name" value="Rtp1_C1"/>
</dbReference>
<evidence type="ECO:0000313" key="6">
    <source>
        <dbReference type="EMBL" id="KAF2267110.1"/>
    </source>
</evidence>
<feature type="domain" description="RNA polymerase II assembly factor Rtp1 C-terminal" evidence="4">
    <location>
        <begin position="657"/>
        <end position="775"/>
    </location>
</feature>
<dbReference type="SUPFAM" id="SSF48371">
    <property type="entry name" value="ARM repeat"/>
    <property type="match status" value="1"/>
</dbReference>
<dbReference type="OrthoDB" id="39591at2759"/>
<dbReference type="GO" id="GO:0009306">
    <property type="term" value="P:protein secretion"/>
    <property type="evidence" value="ECO:0007669"/>
    <property type="project" value="TreeGrafter"/>
</dbReference>
<evidence type="ECO:0000313" key="7">
    <source>
        <dbReference type="Proteomes" id="UP000800093"/>
    </source>
</evidence>
<dbReference type="PANTHER" id="PTHR20959:SF1">
    <property type="entry name" value="TRANSPORT AND GOLGI ORGANIZATION PROTEIN 6 HOMOLOG"/>
    <property type="match status" value="1"/>
</dbReference>
<comment type="caution">
    <text evidence="6">The sequence shown here is derived from an EMBL/GenBank/DDBJ whole genome shotgun (WGS) entry which is preliminary data.</text>
</comment>
<dbReference type="InterPro" id="IPR016024">
    <property type="entry name" value="ARM-type_fold"/>
</dbReference>
<evidence type="ECO:0000256" key="2">
    <source>
        <dbReference type="SAM" id="MobiDB-lite"/>
    </source>
</evidence>
<dbReference type="Pfam" id="PF10363">
    <property type="entry name" value="RTP1_C1"/>
    <property type="match status" value="1"/>
</dbReference>
<organism evidence="6 7">
    <name type="scientific">Lojkania enalia</name>
    <dbReference type="NCBI Taxonomy" id="147567"/>
    <lineage>
        <taxon>Eukaryota</taxon>
        <taxon>Fungi</taxon>
        <taxon>Dikarya</taxon>
        <taxon>Ascomycota</taxon>
        <taxon>Pezizomycotina</taxon>
        <taxon>Dothideomycetes</taxon>
        <taxon>Pleosporomycetidae</taxon>
        <taxon>Pleosporales</taxon>
        <taxon>Pleosporales incertae sedis</taxon>
        <taxon>Lojkania</taxon>
    </lineage>
</organism>
<reference evidence="7" key="1">
    <citation type="journal article" date="2020" name="Stud. Mycol.">
        <title>101 Dothideomycetes genomes: A test case for predicting lifestyles and emergence of pathogens.</title>
        <authorList>
            <person name="Haridas S."/>
            <person name="Albert R."/>
            <person name="Binder M."/>
            <person name="Bloem J."/>
            <person name="LaButti K."/>
            <person name="Salamov A."/>
            <person name="Andreopoulos B."/>
            <person name="Baker S."/>
            <person name="Barry K."/>
            <person name="Bills G."/>
            <person name="Bluhm B."/>
            <person name="Cannon C."/>
            <person name="Castanera R."/>
            <person name="Culley D."/>
            <person name="Daum C."/>
            <person name="Ezra D."/>
            <person name="Gonzalez J."/>
            <person name="Henrissat B."/>
            <person name="Kuo A."/>
            <person name="Liang C."/>
            <person name="Lipzen A."/>
            <person name="Lutzoni F."/>
            <person name="Magnuson J."/>
            <person name="Mondo S."/>
            <person name="Nolan M."/>
            <person name="Ohm R."/>
            <person name="Pangilinan J."/>
            <person name="Park H.-J."/>
            <person name="Ramirez L."/>
            <person name="Alfaro M."/>
            <person name="Sun H."/>
            <person name="Tritt A."/>
            <person name="Yoshinaga Y."/>
            <person name="Zwiers L.-H."/>
            <person name="Turgeon B."/>
            <person name="Goodwin S."/>
            <person name="Spatafora J."/>
            <person name="Crous P."/>
            <person name="Grigoriev I."/>
        </authorList>
    </citation>
    <scope>NUCLEOTIDE SEQUENCE [LARGE SCALE GENOMIC DNA]</scope>
    <source>
        <strain evidence="7">CBS 304.66</strain>
    </source>
</reference>
<evidence type="ECO:0000259" key="4">
    <source>
        <dbReference type="Pfam" id="PF10363"/>
    </source>
</evidence>
<protein>
    <submittedName>
        <fullName evidence="6">Uncharacterized protein</fullName>
    </submittedName>
</protein>
<dbReference type="Pfam" id="PF10304">
    <property type="entry name" value="RTP1_C2"/>
    <property type="match status" value="1"/>
</dbReference>
<dbReference type="InterPro" id="IPR057407">
    <property type="entry name" value="HEAT_TANGO6"/>
</dbReference>